<evidence type="ECO:0000313" key="1">
    <source>
        <dbReference type="EMBL" id="CAK9314329.1"/>
    </source>
</evidence>
<keyword evidence="2" id="KW-1185">Reference proteome</keyword>
<sequence length="122" mass="14921">MHQYPHRLLETKDCFRTILNSLPFSFYCWRRNLILKNHYRTQFVFSDRNNYIHLILFSLYHREIGKNGFQVHRWIEMDISARAVQRIDEFRSQYMDPTVHIYSSAANFNYEKNGITLLENKQ</sequence>
<reference evidence="1 2" key="1">
    <citation type="submission" date="2024-03" db="EMBL/GenBank/DDBJ databases">
        <authorList>
            <person name="Gkanogiannis A."/>
            <person name="Becerra Lopez-Lavalle L."/>
        </authorList>
    </citation>
    <scope>NUCLEOTIDE SEQUENCE [LARGE SCALE GENOMIC DNA]</scope>
</reference>
<organism evidence="1 2">
    <name type="scientific">Citrullus colocynthis</name>
    <name type="common">colocynth</name>
    <dbReference type="NCBI Taxonomy" id="252529"/>
    <lineage>
        <taxon>Eukaryota</taxon>
        <taxon>Viridiplantae</taxon>
        <taxon>Streptophyta</taxon>
        <taxon>Embryophyta</taxon>
        <taxon>Tracheophyta</taxon>
        <taxon>Spermatophyta</taxon>
        <taxon>Magnoliopsida</taxon>
        <taxon>eudicotyledons</taxon>
        <taxon>Gunneridae</taxon>
        <taxon>Pentapetalae</taxon>
        <taxon>rosids</taxon>
        <taxon>fabids</taxon>
        <taxon>Cucurbitales</taxon>
        <taxon>Cucurbitaceae</taxon>
        <taxon>Benincaseae</taxon>
        <taxon>Citrullus</taxon>
    </lineage>
</organism>
<dbReference type="Proteomes" id="UP001642487">
    <property type="component" value="Chromosome 2"/>
</dbReference>
<evidence type="ECO:0000313" key="2">
    <source>
        <dbReference type="Proteomes" id="UP001642487"/>
    </source>
</evidence>
<protein>
    <submittedName>
        <fullName evidence="1">Uncharacterized protein</fullName>
    </submittedName>
</protein>
<name>A0ABP0Y1N2_9ROSI</name>
<accession>A0ABP0Y1N2</accession>
<proteinExistence type="predicted"/>
<dbReference type="EMBL" id="OZ021736">
    <property type="protein sequence ID" value="CAK9314329.1"/>
    <property type="molecule type" value="Genomic_DNA"/>
</dbReference>
<gene>
    <name evidence="1" type="ORF">CITCOLO1_LOCUS6076</name>
</gene>